<sequence length="241" mass="28232">MIDPHGIEYWLVRLRNRISLRLARKGDREHPRVFIMGHPHTATTVLARLFEANGYNSQHTSRRWRTDAHECFADRGNYQPLDLLRATYPNSMFILNTRPSLHYVRNRLDRQVRKRLRKGRNRPRFSERFIRGEILRHNAFLLEFAEASRGRDDFLVFNIESPGGFQFMADWMGLEGAPEARPYSGGRYLSDEESSLIDQAYESLGVAGERLNPFVIPDLVPPESRKNLAAFLEEHRDRIRL</sequence>
<protein>
    <recommendedName>
        <fullName evidence="3">Sulfotransferase family protein</fullName>
    </recommendedName>
</protein>
<proteinExistence type="predicted"/>
<dbReference type="OrthoDB" id="7855297at2"/>
<name>A0A2A2F9T9_9GAMM</name>
<evidence type="ECO:0008006" key="3">
    <source>
        <dbReference type="Google" id="ProtNLM"/>
    </source>
</evidence>
<dbReference type="RefSeq" id="WP_095616365.1">
    <property type="nucleotide sequence ID" value="NZ_NSKD01000001.1"/>
</dbReference>
<organism evidence="1 2">
    <name type="scientific">Halovibrio salipaludis</name>
    <dbReference type="NCBI Taxonomy" id="2032626"/>
    <lineage>
        <taxon>Bacteria</taxon>
        <taxon>Pseudomonadati</taxon>
        <taxon>Pseudomonadota</taxon>
        <taxon>Gammaproteobacteria</taxon>
        <taxon>Oceanospirillales</taxon>
        <taxon>Halomonadaceae</taxon>
        <taxon>Halovibrio</taxon>
    </lineage>
</organism>
<dbReference type="InterPro" id="IPR027417">
    <property type="entry name" value="P-loop_NTPase"/>
</dbReference>
<dbReference type="EMBL" id="NSKD01000001">
    <property type="protein sequence ID" value="PAU82271.1"/>
    <property type="molecule type" value="Genomic_DNA"/>
</dbReference>
<dbReference type="Proteomes" id="UP000218896">
    <property type="component" value="Unassembled WGS sequence"/>
</dbReference>
<reference evidence="1 2" key="1">
    <citation type="submission" date="2017-08" db="EMBL/GenBank/DDBJ databases">
        <title>Halovibrio sewagensis sp. nov., isolated from wastewater of high salinity.</title>
        <authorList>
            <person name="Dong X."/>
            <person name="Zhang G."/>
        </authorList>
    </citation>
    <scope>NUCLEOTIDE SEQUENCE [LARGE SCALE GENOMIC DNA]</scope>
    <source>
        <strain evidence="1 2">YL5-2</strain>
    </source>
</reference>
<evidence type="ECO:0000313" key="1">
    <source>
        <dbReference type="EMBL" id="PAU82271.1"/>
    </source>
</evidence>
<keyword evidence="2" id="KW-1185">Reference proteome</keyword>
<evidence type="ECO:0000313" key="2">
    <source>
        <dbReference type="Proteomes" id="UP000218896"/>
    </source>
</evidence>
<comment type="caution">
    <text evidence="1">The sequence shown here is derived from an EMBL/GenBank/DDBJ whole genome shotgun (WGS) entry which is preliminary data.</text>
</comment>
<dbReference type="AlphaFoldDB" id="A0A2A2F9T9"/>
<accession>A0A2A2F9T9</accession>
<gene>
    <name evidence="1" type="ORF">CK501_03755</name>
</gene>
<dbReference type="SUPFAM" id="SSF52540">
    <property type="entry name" value="P-loop containing nucleoside triphosphate hydrolases"/>
    <property type="match status" value="1"/>
</dbReference>